<dbReference type="AlphaFoldDB" id="A0A813H5S2"/>
<dbReference type="OrthoDB" id="191651at2759"/>
<comment type="caution">
    <text evidence="2">The sequence shown here is derived from an EMBL/GenBank/DDBJ whole genome shotgun (WGS) entry which is preliminary data.</text>
</comment>
<dbReference type="EMBL" id="CAJNNV010030701">
    <property type="protein sequence ID" value="CAE8633281.1"/>
    <property type="molecule type" value="Genomic_DNA"/>
</dbReference>
<feature type="region of interest" description="Disordered" evidence="1">
    <location>
        <begin position="101"/>
        <end position="121"/>
    </location>
</feature>
<evidence type="ECO:0000256" key="1">
    <source>
        <dbReference type="SAM" id="MobiDB-lite"/>
    </source>
</evidence>
<reference evidence="2" key="1">
    <citation type="submission" date="2021-02" db="EMBL/GenBank/DDBJ databases">
        <authorList>
            <person name="Dougan E. K."/>
            <person name="Rhodes N."/>
            <person name="Thang M."/>
            <person name="Chan C."/>
        </authorList>
    </citation>
    <scope>NUCLEOTIDE SEQUENCE</scope>
</reference>
<evidence type="ECO:0008006" key="4">
    <source>
        <dbReference type="Google" id="ProtNLM"/>
    </source>
</evidence>
<gene>
    <name evidence="2" type="ORF">PGLA1383_LOCUS49191</name>
</gene>
<dbReference type="InterPro" id="IPR001202">
    <property type="entry name" value="WW_dom"/>
</dbReference>
<dbReference type="SUPFAM" id="SSF51045">
    <property type="entry name" value="WW domain"/>
    <property type="match status" value="1"/>
</dbReference>
<accession>A0A813H5S2</accession>
<keyword evidence="3" id="KW-1185">Reference proteome</keyword>
<name>A0A813H5S2_POLGL</name>
<dbReference type="InterPro" id="IPR036020">
    <property type="entry name" value="WW_dom_sf"/>
</dbReference>
<proteinExistence type="predicted"/>
<evidence type="ECO:0000313" key="2">
    <source>
        <dbReference type="EMBL" id="CAE8633281.1"/>
    </source>
</evidence>
<protein>
    <recommendedName>
        <fullName evidence="4">WW domain-containing protein</fullName>
    </recommendedName>
</protein>
<sequence>MAQPGSIWPMRSIAYLRPALERTRSLELRPAPLPPLTGLANDTEDLDLSAVAVHLPGGRQLTYGCLLAAVSDPSAIPPGGVRGDAESAIVELLRAAVGGPQGWGASRAGPSGGGGRPRREPWWLEEAPSEEDEEAMLTTPRLAQAHRRWPPRRPSAQETPWVAVQDPGAGDSLAVASADNVYNDDSNNTNNNNDSNNYDHNNIYTNTNNNNHKPNNNDNNNFQLPITVADNVYYWNRATGETTWEKPWQGRRSEANSLARAAVLSAALADSAAAAILVFL</sequence>
<dbReference type="Proteomes" id="UP000654075">
    <property type="component" value="Unassembled WGS sequence"/>
</dbReference>
<evidence type="ECO:0000313" key="3">
    <source>
        <dbReference type="Proteomes" id="UP000654075"/>
    </source>
</evidence>
<dbReference type="Gene3D" id="2.20.70.10">
    <property type="match status" value="1"/>
</dbReference>
<organism evidence="2 3">
    <name type="scientific">Polarella glacialis</name>
    <name type="common">Dinoflagellate</name>
    <dbReference type="NCBI Taxonomy" id="89957"/>
    <lineage>
        <taxon>Eukaryota</taxon>
        <taxon>Sar</taxon>
        <taxon>Alveolata</taxon>
        <taxon>Dinophyceae</taxon>
        <taxon>Suessiales</taxon>
        <taxon>Suessiaceae</taxon>
        <taxon>Polarella</taxon>
    </lineage>
</organism>
<dbReference type="CDD" id="cd00201">
    <property type="entry name" value="WW"/>
    <property type="match status" value="1"/>
</dbReference>